<evidence type="ECO:0000313" key="1">
    <source>
        <dbReference type="EMBL" id="GAA3623555.1"/>
    </source>
</evidence>
<sequence>MHIDPAAEDLGREAVRTAIAQDKDGLLAALEQIAQAETPVQEAVLPIYGAVGRSALMRIYKDGPPNQQQNLDMARRIKEKEDWTPLEVRELWEIIEGLSTDDHAPQVPADRFAVAIFVVVGYLLSHYVGNTGFTTFYEYLDDILNELVTQQS</sequence>
<comment type="caution">
    <text evidence="1">The sequence shown here is derived from an EMBL/GenBank/DDBJ whole genome shotgun (WGS) entry which is preliminary data.</text>
</comment>
<protein>
    <recommendedName>
        <fullName evidence="3">TetR family transcriptional regulator</fullName>
    </recommendedName>
</protein>
<dbReference type="Proteomes" id="UP001501074">
    <property type="component" value="Unassembled WGS sequence"/>
</dbReference>
<accession>A0ABP7A2C9</accession>
<evidence type="ECO:0008006" key="3">
    <source>
        <dbReference type="Google" id="ProtNLM"/>
    </source>
</evidence>
<name>A0ABP7A2C9_9ACTN</name>
<proteinExistence type="predicted"/>
<dbReference type="EMBL" id="BAAAZO010000009">
    <property type="protein sequence ID" value="GAA3623555.1"/>
    <property type="molecule type" value="Genomic_DNA"/>
</dbReference>
<reference evidence="2" key="1">
    <citation type="journal article" date="2019" name="Int. J. Syst. Evol. Microbiol.">
        <title>The Global Catalogue of Microorganisms (GCM) 10K type strain sequencing project: providing services to taxonomists for standard genome sequencing and annotation.</title>
        <authorList>
            <consortium name="The Broad Institute Genomics Platform"/>
            <consortium name="The Broad Institute Genome Sequencing Center for Infectious Disease"/>
            <person name="Wu L."/>
            <person name="Ma J."/>
        </authorList>
    </citation>
    <scope>NUCLEOTIDE SEQUENCE [LARGE SCALE GENOMIC DNA]</scope>
    <source>
        <strain evidence="2">JCM 16902</strain>
    </source>
</reference>
<keyword evidence="2" id="KW-1185">Reference proteome</keyword>
<organism evidence="1 2">
    <name type="scientific">Kineosporia mesophila</name>
    <dbReference type="NCBI Taxonomy" id="566012"/>
    <lineage>
        <taxon>Bacteria</taxon>
        <taxon>Bacillati</taxon>
        <taxon>Actinomycetota</taxon>
        <taxon>Actinomycetes</taxon>
        <taxon>Kineosporiales</taxon>
        <taxon>Kineosporiaceae</taxon>
        <taxon>Kineosporia</taxon>
    </lineage>
</organism>
<evidence type="ECO:0000313" key="2">
    <source>
        <dbReference type="Proteomes" id="UP001501074"/>
    </source>
</evidence>
<gene>
    <name evidence="1" type="ORF">GCM10022223_45690</name>
</gene>
<dbReference type="RefSeq" id="WP_231481358.1">
    <property type="nucleotide sequence ID" value="NZ_BAAAZO010000009.1"/>
</dbReference>